<dbReference type="Gene3D" id="3.40.50.1820">
    <property type="entry name" value="alpha/beta hydrolase"/>
    <property type="match status" value="1"/>
</dbReference>
<accession>A0ABS8D2N6</accession>
<protein>
    <recommendedName>
        <fullName evidence="2 6">S-formylglutathione hydrolase</fullName>
        <ecNumber evidence="2 6">3.1.2.12</ecNumber>
    </recommendedName>
</protein>
<dbReference type="PANTHER" id="PTHR10061">
    <property type="entry name" value="S-FORMYLGLUTATHIONE HYDROLASE"/>
    <property type="match status" value="1"/>
</dbReference>
<comment type="caution">
    <text evidence="8">The sequence shown here is derived from an EMBL/GenBank/DDBJ whole genome shotgun (WGS) entry which is preliminary data.</text>
</comment>
<evidence type="ECO:0000256" key="5">
    <source>
        <dbReference type="ARBA" id="ARBA00047590"/>
    </source>
</evidence>
<comment type="catalytic activity">
    <reaction evidence="5 7">
        <text>S-formylglutathione + H2O = formate + glutathione + H(+)</text>
        <dbReference type="Rhea" id="RHEA:14961"/>
        <dbReference type="ChEBI" id="CHEBI:15377"/>
        <dbReference type="ChEBI" id="CHEBI:15378"/>
        <dbReference type="ChEBI" id="CHEBI:15740"/>
        <dbReference type="ChEBI" id="CHEBI:57688"/>
        <dbReference type="ChEBI" id="CHEBI:57925"/>
        <dbReference type="EC" id="3.1.2.12"/>
    </reaction>
</comment>
<evidence type="ECO:0000256" key="6">
    <source>
        <dbReference type="NCBIfam" id="TIGR02821"/>
    </source>
</evidence>
<gene>
    <name evidence="8" type="primary">fghA</name>
    <name evidence="8" type="ORF">LIN78_02700</name>
</gene>
<evidence type="ECO:0000313" key="9">
    <source>
        <dbReference type="Proteomes" id="UP001165395"/>
    </source>
</evidence>
<evidence type="ECO:0000256" key="4">
    <source>
        <dbReference type="ARBA" id="ARBA00022801"/>
    </source>
</evidence>
<evidence type="ECO:0000256" key="7">
    <source>
        <dbReference type="RuleBase" id="RU363068"/>
    </source>
</evidence>
<dbReference type="EMBL" id="JAJBZT010000001">
    <property type="protein sequence ID" value="MCB6182460.1"/>
    <property type="molecule type" value="Genomic_DNA"/>
</dbReference>
<keyword evidence="3 7" id="KW-0719">Serine esterase</keyword>
<evidence type="ECO:0000256" key="3">
    <source>
        <dbReference type="ARBA" id="ARBA00022487"/>
    </source>
</evidence>
<dbReference type="Pfam" id="PF00756">
    <property type="entry name" value="Esterase"/>
    <property type="match status" value="1"/>
</dbReference>
<comment type="similarity">
    <text evidence="1 7">Belongs to the esterase D family.</text>
</comment>
<dbReference type="EC" id="3.1.2.12" evidence="2 6"/>
<comment type="function">
    <text evidence="7">Serine hydrolase involved in the detoxification of formaldehyde.</text>
</comment>
<dbReference type="GO" id="GO:0018738">
    <property type="term" value="F:S-formylglutathione hydrolase activity"/>
    <property type="evidence" value="ECO:0007669"/>
    <property type="project" value="UniProtKB-EC"/>
</dbReference>
<dbReference type="Proteomes" id="UP001165395">
    <property type="component" value="Unassembled WGS sequence"/>
</dbReference>
<dbReference type="InterPro" id="IPR014186">
    <property type="entry name" value="S-formylglutathione_hydrol"/>
</dbReference>
<dbReference type="SUPFAM" id="SSF53474">
    <property type="entry name" value="alpha/beta-Hydrolases"/>
    <property type="match status" value="1"/>
</dbReference>
<reference evidence="8" key="1">
    <citation type="submission" date="2021-10" db="EMBL/GenBank/DDBJ databases">
        <title>The complete genome sequence of Leeia sp. TBRC 13508.</title>
        <authorList>
            <person name="Charoenyingcharoen P."/>
            <person name="Yukphan P."/>
        </authorList>
    </citation>
    <scope>NUCLEOTIDE SEQUENCE</scope>
    <source>
        <strain evidence="8">TBRC 13508</strain>
    </source>
</reference>
<dbReference type="PANTHER" id="PTHR10061:SF0">
    <property type="entry name" value="S-FORMYLGLUTATHIONE HYDROLASE"/>
    <property type="match status" value="1"/>
</dbReference>
<evidence type="ECO:0000256" key="1">
    <source>
        <dbReference type="ARBA" id="ARBA00005622"/>
    </source>
</evidence>
<organism evidence="8 9">
    <name type="scientific">Leeia speluncae</name>
    <dbReference type="NCBI Taxonomy" id="2884804"/>
    <lineage>
        <taxon>Bacteria</taxon>
        <taxon>Pseudomonadati</taxon>
        <taxon>Pseudomonadota</taxon>
        <taxon>Betaproteobacteria</taxon>
        <taxon>Neisseriales</taxon>
        <taxon>Leeiaceae</taxon>
        <taxon>Leeia</taxon>
    </lineage>
</organism>
<name>A0ABS8D2N6_9NEIS</name>
<dbReference type="InterPro" id="IPR029058">
    <property type="entry name" value="AB_hydrolase_fold"/>
</dbReference>
<dbReference type="InterPro" id="IPR000801">
    <property type="entry name" value="Esterase-like"/>
</dbReference>
<keyword evidence="9" id="KW-1185">Reference proteome</keyword>
<evidence type="ECO:0000256" key="2">
    <source>
        <dbReference type="ARBA" id="ARBA00012479"/>
    </source>
</evidence>
<sequence length="279" mass="30269">MEVLSEHRAFGGKQGFYRHASTSCNGSMKFSLYQPPQAEAGKVPVLLYLSGLTCTEETFMIKAGAQRLASELGMMLVTCDTSPRDAAVAGESDSWDFGLAAGFYLDATQAPWSTAYNMYSYVVKELPAVLAANFPAADLDRMGLFGHSMGGHGALTIGLKHPEQFKSVSAFAPIVAPSQCPWGVKAFTGYLGADQSAWAAYDATSLVAKQQHPQTILIDQGTSDKFWVEQLKTELFVEACQKAGQAVSVNLRDGYDHGYYFISSYIDDHLRHHAGILKG</sequence>
<dbReference type="NCBIfam" id="TIGR02821">
    <property type="entry name" value="fghA_ester_D"/>
    <property type="match status" value="1"/>
</dbReference>
<evidence type="ECO:0000313" key="8">
    <source>
        <dbReference type="EMBL" id="MCB6182460.1"/>
    </source>
</evidence>
<keyword evidence="4 7" id="KW-0378">Hydrolase</keyword>
<proteinExistence type="inferred from homology"/>